<sequence length="345" mass="39597">MGELDPVFIQEADHRPNLGSINVVADELPIIDLSSAPNDDVVSQVGQACKEWGFFQVVNHGVPLELVAKVEDVGRRFFELEAEEKKKVKRDEVNAMGFHDGEHTKNVRDWKEVFDFLVEDQTVIPASHEPDDQELRTLSNQWPPHPPQFREVCQEYAREVEKLAYKLLALIAQSLGLAENRLNGFFKGQTSMVRFNYYPPCPFPDLALGVGRHKDASALTILAQDAVGGLQVKRKFDNQWIPVKPTPNAFIVNVGDAFQVWSNDKYESVEHRVVVNSEKERFSVPFFFFPGHQVMVKPLEEILDGDSPRYRDYNWGKFFANRNRSNFKKRAVENIQISHFRIEVK</sequence>
<name>A0AA87ZP42_FICCA</name>
<dbReference type="GO" id="GO:0016491">
    <property type="term" value="F:oxidoreductase activity"/>
    <property type="evidence" value="ECO:0007669"/>
    <property type="project" value="UniProtKB-KW"/>
</dbReference>
<dbReference type="AlphaFoldDB" id="A0AA87ZP42"/>
<dbReference type="InterPro" id="IPR005123">
    <property type="entry name" value="Oxoglu/Fe-dep_dioxygenase_dom"/>
</dbReference>
<accession>A0AA87ZP42</accession>
<evidence type="ECO:0000256" key="2">
    <source>
        <dbReference type="ARBA" id="ARBA00023004"/>
    </source>
</evidence>
<keyword evidence="2 3" id="KW-0408">Iron</keyword>
<dbReference type="InterPro" id="IPR044861">
    <property type="entry name" value="IPNS-like_FE2OG_OXY"/>
</dbReference>
<dbReference type="FunFam" id="2.60.120.330:FF:000012">
    <property type="entry name" value="Gibberellin 20 oxidase 1"/>
    <property type="match status" value="1"/>
</dbReference>
<keyword evidence="1 3" id="KW-0479">Metal-binding</keyword>
<dbReference type="SUPFAM" id="SSF51197">
    <property type="entry name" value="Clavaminate synthase-like"/>
    <property type="match status" value="1"/>
</dbReference>
<dbReference type="PANTHER" id="PTHR47990">
    <property type="entry name" value="2-OXOGLUTARATE (2OG) AND FE(II)-DEPENDENT OXYGENASE SUPERFAMILY PROTEIN-RELATED"/>
    <property type="match status" value="1"/>
</dbReference>
<dbReference type="PROSITE" id="PS51471">
    <property type="entry name" value="FE2OG_OXY"/>
    <property type="match status" value="1"/>
</dbReference>
<keyword evidence="3" id="KW-0560">Oxidoreductase</keyword>
<reference evidence="5" key="1">
    <citation type="submission" date="2023-07" db="EMBL/GenBank/DDBJ databases">
        <title>draft genome sequence of fig (Ficus carica).</title>
        <authorList>
            <person name="Takahashi T."/>
            <person name="Nishimura K."/>
        </authorList>
    </citation>
    <scope>NUCLEOTIDE SEQUENCE</scope>
</reference>
<dbReference type="EMBL" id="BTGU01000007">
    <property type="protein sequence ID" value="GMN37522.1"/>
    <property type="molecule type" value="Genomic_DNA"/>
</dbReference>
<dbReference type="Gene3D" id="2.60.120.330">
    <property type="entry name" value="B-lactam Antibiotic, Isopenicillin N Synthase, Chain"/>
    <property type="match status" value="1"/>
</dbReference>
<evidence type="ECO:0000256" key="3">
    <source>
        <dbReference type="RuleBase" id="RU003682"/>
    </source>
</evidence>
<dbReference type="InterPro" id="IPR027443">
    <property type="entry name" value="IPNS-like_sf"/>
</dbReference>
<gene>
    <name evidence="5" type="ORF">TIFTF001_006884</name>
</gene>
<keyword evidence="6" id="KW-1185">Reference proteome</keyword>
<protein>
    <recommendedName>
        <fullName evidence="4">Fe2OG dioxygenase domain-containing protein</fullName>
    </recommendedName>
</protein>
<proteinExistence type="inferred from homology"/>
<dbReference type="Pfam" id="PF14226">
    <property type="entry name" value="DIOX_N"/>
    <property type="match status" value="1"/>
</dbReference>
<dbReference type="PRINTS" id="PR00682">
    <property type="entry name" value="IPNSYNTHASE"/>
</dbReference>
<dbReference type="GO" id="GO:0046872">
    <property type="term" value="F:metal ion binding"/>
    <property type="evidence" value="ECO:0007669"/>
    <property type="project" value="UniProtKB-KW"/>
</dbReference>
<feature type="domain" description="Fe2OG dioxygenase" evidence="4">
    <location>
        <begin position="189"/>
        <end position="290"/>
    </location>
</feature>
<dbReference type="Proteomes" id="UP001187192">
    <property type="component" value="Unassembled WGS sequence"/>
</dbReference>
<comment type="caution">
    <text evidence="5">The sequence shown here is derived from an EMBL/GenBank/DDBJ whole genome shotgun (WGS) entry which is preliminary data.</text>
</comment>
<evidence type="ECO:0000256" key="1">
    <source>
        <dbReference type="ARBA" id="ARBA00022723"/>
    </source>
</evidence>
<dbReference type="InterPro" id="IPR050231">
    <property type="entry name" value="Iron_ascorbate_oxido_reductase"/>
</dbReference>
<dbReference type="Pfam" id="PF03171">
    <property type="entry name" value="2OG-FeII_Oxy"/>
    <property type="match status" value="1"/>
</dbReference>
<evidence type="ECO:0000313" key="6">
    <source>
        <dbReference type="Proteomes" id="UP001187192"/>
    </source>
</evidence>
<evidence type="ECO:0000313" key="5">
    <source>
        <dbReference type="EMBL" id="GMN37522.1"/>
    </source>
</evidence>
<evidence type="ECO:0000259" key="4">
    <source>
        <dbReference type="PROSITE" id="PS51471"/>
    </source>
</evidence>
<dbReference type="InterPro" id="IPR026992">
    <property type="entry name" value="DIOX_N"/>
</dbReference>
<comment type="similarity">
    <text evidence="3">Belongs to the iron/ascorbate-dependent oxidoreductase family.</text>
</comment>
<organism evidence="5 6">
    <name type="scientific">Ficus carica</name>
    <name type="common">Common fig</name>
    <dbReference type="NCBI Taxonomy" id="3494"/>
    <lineage>
        <taxon>Eukaryota</taxon>
        <taxon>Viridiplantae</taxon>
        <taxon>Streptophyta</taxon>
        <taxon>Embryophyta</taxon>
        <taxon>Tracheophyta</taxon>
        <taxon>Spermatophyta</taxon>
        <taxon>Magnoliopsida</taxon>
        <taxon>eudicotyledons</taxon>
        <taxon>Gunneridae</taxon>
        <taxon>Pentapetalae</taxon>
        <taxon>rosids</taxon>
        <taxon>fabids</taxon>
        <taxon>Rosales</taxon>
        <taxon>Moraceae</taxon>
        <taxon>Ficeae</taxon>
        <taxon>Ficus</taxon>
    </lineage>
</organism>